<organism evidence="1 2">
    <name type="scientific">Penicillium camemberti (strain FM 013)</name>
    <dbReference type="NCBI Taxonomy" id="1429867"/>
    <lineage>
        <taxon>Eukaryota</taxon>
        <taxon>Fungi</taxon>
        <taxon>Dikarya</taxon>
        <taxon>Ascomycota</taxon>
        <taxon>Pezizomycotina</taxon>
        <taxon>Eurotiomycetes</taxon>
        <taxon>Eurotiomycetidae</taxon>
        <taxon>Eurotiales</taxon>
        <taxon>Aspergillaceae</taxon>
        <taxon>Penicillium</taxon>
    </lineage>
</organism>
<reference evidence="1 2" key="1">
    <citation type="journal article" date="2014" name="Nat. Commun.">
        <title>Multiple recent horizontal transfers of a large genomic region in cheese making fungi.</title>
        <authorList>
            <person name="Cheeseman K."/>
            <person name="Ropars J."/>
            <person name="Renault P."/>
            <person name="Dupont J."/>
            <person name="Gouzy J."/>
            <person name="Branca A."/>
            <person name="Abraham A.L."/>
            <person name="Ceppi M."/>
            <person name="Conseiller E."/>
            <person name="Debuchy R."/>
            <person name="Malagnac F."/>
            <person name="Goarin A."/>
            <person name="Silar P."/>
            <person name="Lacoste S."/>
            <person name="Sallet E."/>
            <person name="Bensimon A."/>
            <person name="Giraud T."/>
            <person name="Brygoo Y."/>
        </authorList>
    </citation>
    <scope>NUCLEOTIDE SEQUENCE [LARGE SCALE GENOMIC DNA]</scope>
    <source>
        <strain evidence="2">FM 013</strain>
    </source>
</reference>
<dbReference type="Proteomes" id="UP000053732">
    <property type="component" value="Unassembled WGS sequence"/>
</dbReference>
<proteinExistence type="predicted"/>
<dbReference type="EMBL" id="HG793134">
    <property type="protein sequence ID" value="CRL18114.1"/>
    <property type="molecule type" value="Genomic_DNA"/>
</dbReference>
<evidence type="ECO:0000313" key="2">
    <source>
        <dbReference type="Proteomes" id="UP000053732"/>
    </source>
</evidence>
<keyword evidence="2" id="KW-1185">Reference proteome</keyword>
<protein>
    <submittedName>
        <fullName evidence="1">Str. FM013</fullName>
    </submittedName>
</protein>
<accession>A0A0G4NVX7</accession>
<dbReference type="AlphaFoldDB" id="A0A0G4NVX7"/>
<name>A0A0G4NVX7_PENC3</name>
<sequence length="111" mass="11766">MKPLINPHPTAQNNNHALTPALCTAAQANQAIHAPLSAHRRVVAPGSRALTTAPPFWPVVELGGGRCFGALSRNAMHKRGAPRCPLGTCVFGRDVRRSGGARCSALQKRRA</sequence>
<evidence type="ECO:0000313" key="1">
    <source>
        <dbReference type="EMBL" id="CRL18114.1"/>
    </source>
</evidence>
<gene>
    <name evidence="1" type="ORF">PCAMFM013_S001g001074</name>
</gene>